<evidence type="ECO:0000256" key="1">
    <source>
        <dbReference type="SAM" id="Phobius"/>
    </source>
</evidence>
<keyword evidence="1" id="KW-0472">Membrane</keyword>
<dbReference type="AlphaFoldDB" id="D2TY40"/>
<dbReference type="EMBL" id="FN545181">
    <property type="protein sequence ID" value="CBA72320.1"/>
    <property type="molecule type" value="Genomic_DNA"/>
</dbReference>
<accession>D2TY40</accession>
<keyword evidence="1" id="KW-1133">Transmembrane helix</keyword>
<name>D2TY40_9GAMM</name>
<organism evidence="2">
    <name type="scientific">Arsenophonus nasoniae</name>
    <name type="common">son-killer infecting Nasonia vitripennis</name>
    <dbReference type="NCBI Taxonomy" id="638"/>
    <lineage>
        <taxon>Bacteria</taxon>
        <taxon>Pseudomonadati</taxon>
        <taxon>Pseudomonadota</taxon>
        <taxon>Gammaproteobacteria</taxon>
        <taxon>Enterobacterales</taxon>
        <taxon>Morganellaceae</taxon>
        <taxon>Arsenophonus</taxon>
    </lineage>
</organism>
<feature type="transmembrane region" description="Helical" evidence="1">
    <location>
        <begin position="12"/>
        <end position="37"/>
    </location>
</feature>
<reference evidence="2" key="1">
    <citation type="journal article" date="2010" name="Insect Mol. Biol.">
        <title>The draft genome sequence of Arsenophonus nasoniae, son-killer bacterium of Nasonia vitripennis, reveals genes associated with virulence and symbiosis.</title>
        <authorList>
            <person name="Wilkes T."/>
            <person name="Darby A.C."/>
            <person name="Choi J."/>
            <person name="Colborne J.K."/>
            <person name="Werren J.H."/>
            <person name="Hurst G.D.D."/>
        </authorList>
    </citation>
    <scope>NUCLEOTIDE SEQUENCE</scope>
</reference>
<keyword evidence="1" id="KW-0812">Transmembrane</keyword>
<feature type="transmembrane region" description="Helical" evidence="1">
    <location>
        <begin position="57"/>
        <end position="84"/>
    </location>
</feature>
<protein>
    <submittedName>
        <fullName evidence="2">Uncharacterized protein</fullName>
    </submittedName>
</protein>
<evidence type="ECO:0000313" key="2">
    <source>
        <dbReference type="EMBL" id="CBA72320.1"/>
    </source>
</evidence>
<sequence length="85" mass="10007">MVKLELCFHRLSMMVFSSAIFSLSLSISFILVSSFLFVAENFFNFCVYQLVIHVINLFYHIFLFFINKVVVLIFYIFESVVLIFG</sequence>
<gene>
    <name evidence="2" type="ORF">ARN_10440</name>
</gene>
<proteinExistence type="predicted"/>